<dbReference type="GeneID" id="37266932"/>
<dbReference type="AlphaFoldDB" id="A0A316ZJL7"/>
<dbReference type="OrthoDB" id="3162794at2759"/>
<evidence type="ECO:0000256" key="1">
    <source>
        <dbReference type="SAM" id="MobiDB-lite"/>
    </source>
</evidence>
<gene>
    <name evidence="2" type="ORF">FA09DRAFT_189947</name>
</gene>
<name>A0A316ZJL7_9BASI</name>
<organism evidence="2 3">
    <name type="scientific">Tilletiopsis washingtonensis</name>
    <dbReference type="NCBI Taxonomy" id="58919"/>
    <lineage>
        <taxon>Eukaryota</taxon>
        <taxon>Fungi</taxon>
        <taxon>Dikarya</taxon>
        <taxon>Basidiomycota</taxon>
        <taxon>Ustilaginomycotina</taxon>
        <taxon>Exobasidiomycetes</taxon>
        <taxon>Entylomatales</taxon>
        <taxon>Entylomatales incertae sedis</taxon>
        <taxon>Tilletiopsis</taxon>
    </lineage>
</organism>
<feature type="region of interest" description="Disordered" evidence="1">
    <location>
        <begin position="43"/>
        <end position="67"/>
    </location>
</feature>
<protein>
    <recommendedName>
        <fullName evidence="4">F-box domain-containing protein</fullName>
    </recommendedName>
</protein>
<dbReference type="EMBL" id="KZ819285">
    <property type="protein sequence ID" value="PWO00546.1"/>
    <property type="molecule type" value="Genomic_DNA"/>
</dbReference>
<evidence type="ECO:0000313" key="2">
    <source>
        <dbReference type="EMBL" id="PWO00546.1"/>
    </source>
</evidence>
<sequence length="195" mass="21557">MFAQHTTHYAPLGSPGDGWRPMLRPVPVAPLFGAPLAPGTFHFLSPEPHPSAASSSRQRLTARPSWDQRDTHRLARFNALPNELLSDILELAVEAGDGPALAATSPRFRNLSQPFLYRRLRLGSAESVELLLRTLQDAPELASHARRLTLRAQRVPWTAMTGLAEILKARGKVRALEISMPASECRKWRAKCLAS</sequence>
<reference evidence="2 3" key="1">
    <citation type="journal article" date="2018" name="Mol. Biol. Evol.">
        <title>Broad Genomic Sampling Reveals a Smut Pathogenic Ancestry of the Fungal Clade Ustilaginomycotina.</title>
        <authorList>
            <person name="Kijpornyongpan T."/>
            <person name="Mondo S.J."/>
            <person name="Barry K."/>
            <person name="Sandor L."/>
            <person name="Lee J."/>
            <person name="Lipzen A."/>
            <person name="Pangilinan J."/>
            <person name="LaButti K."/>
            <person name="Hainaut M."/>
            <person name="Henrissat B."/>
            <person name="Grigoriev I.V."/>
            <person name="Spatafora J.W."/>
            <person name="Aime M.C."/>
        </authorList>
    </citation>
    <scope>NUCLEOTIDE SEQUENCE [LARGE SCALE GENOMIC DNA]</scope>
    <source>
        <strain evidence="2 3">MCA 4186</strain>
    </source>
</reference>
<accession>A0A316ZJL7</accession>
<proteinExistence type="predicted"/>
<dbReference type="Proteomes" id="UP000245946">
    <property type="component" value="Unassembled WGS sequence"/>
</dbReference>
<evidence type="ECO:0008006" key="4">
    <source>
        <dbReference type="Google" id="ProtNLM"/>
    </source>
</evidence>
<dbReference type="RefSeq" id="XP_025600824.1">
    <property type="nucleotide sequence ID" value="XM_025739386.1"/>
</dbReference>
<evidence type="ECO:0000313" key="3">
    <source>
        <dbReference type="Proteomes" id="UP000245946"/>
    </source>
</evidence>
<keyword evidence="3" id="KW-1185">Reference proteome</keyword>